<reference evidence="1 2" key="1">
    <citation type="submission" date="2020-08" db="EMBL/GenBank/DDBJ databases">
        <title>Sequencing the genomes of 1000 actinobacteria strains.</title>
        <authorList>
            <person name="Klenk H.-P."/>
        </authorList>
    </citation>
    <scope>NUCLEOTIDE SEQUENCE [LARGE SCALE GENOMIC DNA]</scope>
    <source>
        <strain evidence="1 2">DSM 43023</strain>
    </source>
</reference>
<evidence type="ECO:0000313" key="1">
    <source>
        <dbReference type="EMBL" id="MBB4942333.1"/>
    </source>
</evidence>
<evidence type="ECO:0000313" key="2">
    <source>
        <dbReference type="Proteomes" id="UP000534286"/>
    </source>
</evidence>
<sequence length="100" mass="10887">MGTGGDVVGYLFVRPLHAGKPADASNKILWYVRLPREGKDLVMTGHPKGASGPVVRHRFPADSSPGEIYPSIVDVPAPGCWTFDLAWGEHRDTVDLKYVS</sequence>
<dbReference type="RefSeq" id="WP_184758315.1">
    <property type="nucleotide sequence ID" value="NZ_BAABEK010000054.1"/>
</dbReference>
<dbReference type="AlphaFoldDB" id="A0A7W7S1R7"/>
<proteinExistence type="predicted"/>
<comment type="caution">
    <text evidence="1">The sequence shown here is derived from an EMBL/GenBank/DDBJ whole genome shotgun (WGS) entry which is preliminary data.</text>
</comment>
<protein>
    <submittedName>
        <fullName evidence="1">Uncharacterized protein</fullName>
    </submittedName>
</protein>
<organism evidence="1 2">
    <name type="scientific">Streptosporangium album</name>
    <dbReference type="NCBI Taxonomy" id="47479"/>
    <lineage>
        <taxon>Bacteria</taxon>
        <taxon>Bacillati</taxon>
        <taxon>Actinomycetota</taxon>
        <taxon>Actinomycetes</taxon>
        <taxon>Streptosporangiales</taxon>
        <taxon>Streptosporangiaceae</taxon>
        <taxon>Streptosporangium</taxon>
    </lineage>
</organism>
<dbReference type="EMBL" id="JACHJU010000003">
    <property type="protein sequence ID" value="MBB4942333.1"/>
    <property type="molecule type" value="Genomic_DNA"/>
</dbReference>
<dbReference type="Proteomes" id="UP000534286">
    <property type="component" value="Unassembled WGS sequence"/>
</dbReference>
<name>A0A7W7S1R7_9ACTN</name>
<keyword evidence="2" id="KW-1185">Reference proteome</keyword>
<gene>
    <name evidence="1" type="ORF">FHR32_006719</name>
</gene>
<accession>A0A7W7S1R7</accession>